<dbReference type="InterPro" id="IPR044924">
    <property type="entry name" value="HAD-SF_hydro_IA_REG-2-like_cap"/>
</dbReference>
<reference evidence="1 2" key="1">
    <citation type="submission" date="2024-01" db="EMBL/GenBank/DDBJ databases">
        <authorList>
            <person name="Allen C."/>
            <person name="Tagirdzhanova G."/>
        </authorList>
    </citation>
    <scope>NUCLEOTIDE SEQUENCE [LARGE SCALE GENOMIC DNA]</scope>
</reference>
<proteinExistence type="predicted"/>
<dbReference type="InterPro" id="IPR023214">
    <property type="entry name" value="HAD_sf"/>
</dbReference>
<evidence type="ECO:0008006" key="3">
    <source>
        <dbReference type="Google" id="ProtNLM"/>
    </source>
</evidence>
<comment type="caution">
    <text evidence="1">The sequence shown here is derived from an EMBL/GenBank/DDBJ whole genome shotgun (WGS) entry which is preliminary data.</text>
</comment>
<dbReference type="Gene3D" id="3.40.50.1000">
    <property type="entry name" value="HAD superfamily/HAD-like"/>
    <property type="match status" value="1"/>
</dbReference>
<evidence type="ECO:0000313" key="2">
    <source>
        <dbReference type="Proteomes" id="UP001642482"/>
    </source>
</evidence>
<dbReference type="InterPro" id="IPR051828">
    <property type="entry name" value="HAD-like_hydrolase_domain"/>
</dbReference>
<name>A0ABP0D180_9PEZI</name>
<organism evidence="1 2">
    <name type="scientific">Sporothrix eucalyptigena</name>
    <dbReference type="NCBI Taxonomy" id="1812306"/>
    <lineage>
        <taxon>Eukaryota</taxon>
        <taxon>Fungi</taxon>
        <taxon>Dikarya</taxon>
        <taxon>Ascomycota</taxon>
        <taxon>Pezizomycotina</taxon>
        <taxon>Sordariomycetes</taxon>
        <taxon>Sordariomycetidae</taxon>
        <taxon>Ophiostomatales</taxon>
        <taxon>Ophiostomataceae</taxon>
        <taxon>Sporothrix</taxon>
    </lineage>
</organism>
<keyword evidence="2" id="KW-1185">Reference proteome</keyword>
<dbReference type="Proteomes" id="UP001642482">
    <property type="component" value="Unassembled WGS sequence"/>
</dbReference>
<dbReference type="InterPro" id="IPR036412">
    <property type="entry name" value="HAD-like_sf"/>
</dbReference>
<dbReference type="SUPFAM" id="SSF56784">
    <property type="entry name" value="HAD-like"/>
    <property type="match status" value="1"/>
</dbReference>
<dbReference type="PANTHER" id="PTHR46191">
    <property type="match status" value="1"/>
</dbReference>
<gene>
    <name evidence="1" type="ORF">SEUCBS140593_010390</name>
</gene>
<dbReference type="Gene3D" id="1.10.150.720">
    <property type="entry name" value="Haloacid dehalogenase-like hydrolase"/>
    <property type="match status" value="1"/>
</dbReference>
<accession>A0ABP0D180</accession>
<sequence length="303" mass="33321">MAKRSLLLGFDAFGTLFRIKQPIERQYGDVARHQFGLLKASTDDELRTAFRAAFKAQSRAHPNYGRTSGMGATVWWTQVIHKSFQPLLRPDETIPADLAPQLLARFASREGYAMDPALPSLLRALKEQQSFYDRIVVGVITNSDDRVPDILSSFGLRVSPLRFGGTTPPSSTDSYDIDFHCMSYDVGAEKPDPFIFRAAESLLPVVVGAQGETELNLDNWDKVYVGDEAQKDVSGAQAAGWHPVLLAEKDADALNGLLRLEDCRPQPFGQLFGSQSDNVVVGVDSVASFVQWMLGTGVLRGRA</sequence>
<dbReference type="PANTHER" id="PTHR46191:SF2">
    <property type="entry name" value="HALOACID DEHALOGENASE-LIKE HYDROLASE DOMAIN-CONTAINING PROTEIN 3"/>
    <property type="match status" value="1"/>
</dbReference>
<protein>
    <recommendedName>
        <fullName evidence="3">Haloacid dehalogenase</fullName>
    </recommendedName>
</protein>
<dbReference type="Pfam" id="PF00702">
    <property type="entry name" value="Hydrolase"/>
    <property type="match status" value="1"/>
</dbReference>
<evidence type="ECO:0000313" key="1">
    <source>
        <dbReference type="EMBL" id="CAK7238164.1"/>
    </source>
</evidence>
<dbReference type="EMBL" id="CAWUHD010000212">
    <property type="protein sequence ID" value="CAK7238164.1"/>
    <property type="molecule type" value="Genomic_DNA"/>
</dbReference>